<feature type="transmembrane region" description="Helical" evidence="6">
    <location>
        <begin position="203"/>
        <end position="222"/>
    </location>
</feature>
<dbReference type="OrthoDB" id="3900342at2759"/>
<evidence type="ECO:0000256" key="1">
    <source>
        <dbReference type="ARBA" id="ARBA00004141"/>
    </source>
</evidence>
<dbReference type="eggNOG" id="KOG1286">
    <property type="taxonomic scope" value="Eukaryota"/>
</dbReference>
<proteinExistence type="predicted"/>
<dbReference type="GO" id="GO:0015171">
    <property type="term" value="F:amino acid transmembrane transporter activity"/>
    <property type="evidence" value="ECO:0007669"/>
    <property type="project" value="TreeGrafter"/>
</dbReference>
<feature type="transmembrane region" description="Helical" evidence="6">
    <location>
        <begin position="274"/>
        <end position="300"/>
    </location>
</feature>
<keyword evidence="4 6" id="KW-1133">Transmembrane helix</keyword>
<dbReference type="AlphaFoldDB" id="E0VFZ0"/>
<dbReference type="PIRSF" id="PIRSF006060">
    <property type="entry name" value="AA_transporter"/>
    <property type="match status" value="1"/>
</dbReference>
<feature type="transmembrane region" description="Helical" evidence="6">
    <location>
        <begin position="320"/>
        <end position="344"/>
    </location>
</feature>
<feature type="transmembrane region" description="Helical" evidence="6">
    <location>
        <begin position="177"/>
        <end position="194"/>
    </location>
</feature>
<evidence type="ECO:0000256" key="4">
    <source>
        <dbReference type="ARBA" id="ARBA00022989"/>
    </source>
</evidence>
<feature type="transmembrane region" description="Helical" evidence="6">
    <location>
        <begin position="228"/>
        <end position="253"/>
    </location>
</feature>
<reference evidence="7" key="1">
    <citation type="submission" date="2007-04" db="EMBL/GenBank/DDBJ databases">
        <title>Annotation of Pediculus humanus corporis strain USDA.</title>
        <authorList>
            <person name="Kirkness E."/>
            <person name="Hannick L."/>
            <person name="Hass B."/>
            <person name="Bruggner R."/>
            <person name="Lawson D."/>
            <person name="Bidwell S."/>
            <person name="Joardar V."/>
            <person name="Caler E."/>
            <person name="Walenz B."/>
            <person name="Inman J."/>
            <person name="Schobel S."/>
            <person name="Galinsky K."/>
            <person name="Amedeo P."/>
            <person name="Strausberg R."/>
        </authorList>
    </citation>
    <scope>NUCLEOTIDE SEQUENCE</scope>
    <source>
        <strain evidence="7">USDA</strain>
    </source>
</reference>
<dbReference type="HOGENOM" id="CLU_007946_15_12_1"/>
<keyword evidence="9" id="KW-1185">Reference proteome</keyword>
<reference evidence="7" key="2">
    <citation type="submission" date="2007-04" db="EMBL/GenBank/DDBJ databases">
        <title>The genome of the human body louse.</title>
        <authorList>
            <consortium name="The Human Body Louse Genome Consortium"/>
            <person name="Kirkness E."/>
            <person name="Walenz B."/>
            <person name="Hass B."/>
            <person name="Bruggner R."/>
            <person name="Strausberg R."/>
        </authorList>
    </citation>
    <scope>NUCLEOTIDE SEQUENCE</scope>
    <source>
        <strain evidence="7">USDA</strain>
    </source>
</reference>
<dbReference type="EnsemblMetazoa" id="PHUM169950-RA">
    <property type="protein sequence ID" value="PHUM169950-PA"/>
    <property type="gene ID" value="PHUM169950"/>
</dbReference>
<dbReference type="CTD" id="8236689"/>
<gene>
    <name evidence="8" type="primary">8236689</name>
    <name evidence="7" type="ORF">Phum_PHUM169950</name>
</gene>
<reference evidence="8" key="3">
    <citation type="submission" date="2021-02" db="UniProtKB">
        <authorList>
            <consortium name="EnsemblMetazoa"/>
        </authorList>
    </citation>
    <scope>IDENTIFICATION</scope>
    <source>
        <strain evidence="8">USDA</strain>
    </source>
</reference>
<keyword evidence="5 6" id="KW-0472">Membrane</keyword>
<sequence length="372" mass="39606">MAIGSGIKKRIMGHMVSNLCSKMNRTKKIPGDDALETPLNRCLNTFDITLLGIGHMVGAGIYVLTGTVAKDLAGPAIVLSFLLAGLTSLLAALCYAEFGTRVPRAGSAYVYTYCSIGEFWAFVIGWNIILEHMIGAASVARAWSGYVDSLFGGAVSNLTLSVFGEMHVHLLGHYPDVLAFLVCLTYAGLLGVGVKTSAMINSIFTLINLAVITIVVCVGFYYAKMENWTYGGFFPFGFSGVAAGAATCFYAFVGFDSIATSGEETTNPEFSIPVATVASMSTVTIGYILVGAALTLMVPYEKIDPNAALPQAFANKDLPWINYIVSIGALCGMTTTLFGSLFSLPRCMYAMSSDGLLFSFLGKVHEKTQVKA</sequence>
<dbReference type="EMBL" id="DS235129">
    <property type="protein sequence ID" value="EEB12296.1"/>
    <property type="molecule type" value="Genomic_DNA"/>
</dbReference>
<evidence type="ECO:0000256" key="6">
    <source>
        <dbReference type="SAM" id="Phobius"/>
    </source>
</evidence>
<evidence type="ECO:0000256" key="2">
    <source>
        <dbReference type="ARBA" id="ARBA00022448"/>
    </source>
</evidence>
<dbReference type="InterPro" id="IPR002293">
    <property type="entry name" value="AA/rel_permease1"/>
</dbReference>
<feature type="transmembrane region" description="Helical" evidence="6">
    <location>
        <begin position="48"/>
        <end position="69"/>
    </location>
</feature>
<dbReference type="KEGG" id="phu:Phum_PHUM169950"/>
<evidence type="ECO:0000313" key="8">
    <source>
        <dbReference type="EnsemblMetazoa" id="PHUM169950-PA"/>
    </source>
</evidence>
<evidence type="ECO:0000313" key="9">
    <source>
        <dbReference type="Proteomes" id="UP000009046"/>
    </source>
</evidence>
<dbReference type="GO" id="GO:0005886">
    <property type="term" value="C:plasma membrane"/>
    <property type="evidence" value="ECO:0007669"/>
    <property type="project" value="TreeGrafter"/>
</dbReference>
<dbReference type="Proteomes" id="UP000009046">
    <property type="component" value="Unassembled WGS sequence"/>
</dbReference>
<dbReference type="OMA" id="PWINYIV"/>
<organism>
    <name type="scientific">Pediculus humanus subsp. corporis</name>
    <name type="common">Body louse</name>
    <dbReference type="NCBI Taxonomy" id="121224"/>
    <lineage>
        <taxon>Eukaryota</taxon>
        <taxon>Metazoa</taxon>
        <taxon>Ecdysozoa</taxon>
        <taxon>Arthropoda</taxon>
        <taxon>Hexapoda</taxon>
        <taxon>Insecta</taxon>
        <taxon>Pterygota</taxon>
        <taxon>Neoptera</taxon>
        <taxon>Paraneoptera</taxon>
        <taxon>Psocodea</taxon>
        <taxon>Troctomorpha</taxon>
        <taxon>Phthiraptera</taxon>
        <taxon>Anoplura</taxon>
        <taxon>Pediculidae</taxon>
        <taxon>Pediculus</taxon>
    </lineage>
</organism>
<dbReference type="Gene3D" id="1.20.1740.10">
    <property type="entry name" value="Amino acid/polyamine transporter I"/>
    <property type="match status" value="1"/>
</dbReference>
<comment type="subcellular location">
    <subcellularLocation>
        <location evidence="1">Membrane</location>
        <topology evidence="1">Multi-pass membrane protein</topology>
    </subcellularLocation>
</comment>
<protein>
    <submittedName>
        <fullName evidence="7 8">Cationic amino acid transporter, putative</fullName>
    </submittedName>
</protein>
<keyword evidence="3 6" id="KW-0812">Transmembrane</keyword>
<evidence type="ECO:0000313" key="7">
    <source>
        <dbReference type="EMBL" id="EEB12296.1"/>
    </source>
</evidence>
<dbReference type="PANTHER" id="PTHR43243:SF4">
    <property type="entry name" value="CATIONIC AMINO ACID TRANSPORTER 4"/>
    <property type="match status" value="1"/>
</dbReference>
<feature type="transmembrane region" description="Helical" evidence="6">
    <location>
        <begin position="108"/>
        <end position="129"/>
    </location>
</feature>
<evidence type="ECO:0000256" key="3">
    <source>
        <dbReference type="ARBA" id="ARBA00022692"/>
    </source>
</evidence>
<dbReference type="EMBL" id="AAZO01001977">
    <property type="status" value="NOT_ANNOTATED_CDS"/>
    <property type="molecule type" value="Genomic_DNA"/>
</dbReference>
<dbReference type="FunCoup" id="E0VFZ0">
    <property type="interactions" value="89"/>
</dbReference>
<dbReference type="GeneID" id="8236689"/>
<keyword evidence="2" id="KW-0813">Transport</keyword>
<dbReference type="InParanoid" id="E0VFZ0"/>
<accession>E0VFZ0</accession>
<dbReference type="RefSeq" id="XP_002425034.1">
    <property type="nucleotide sequence ID" value="XM_002424989.1"/>
</dbReference>
<evidence type="ECO:0000256" key="5">
    <source>
        <dbReference type="ARBA" id="ARBA00023136"/>
    </source>
</evidence>
<feature type="transmembrane region" description="Helical" evidence="6">
    <location>
        <begin position="75"/>
        <end position="96"/>
    </location>
</feature>
<name>E0VFZ0_PEDHC</name>
<dbReference type="PANTHER" id="PTHR43243">
    <property type="entry name" value="INNER MEMBRANE TRANSPORTER YGJI-RELATED"/>
    <property type="match status" value="1"/>
</dbReference>
<dbReference type="VEuPathDB" id="VectorBase:PHUM169950"/>
<dbReference type="Pfam" id="PF13520">
    <property type="entry name" value="AA_permease_2"/>
    <property type="match status" value="1"/>
</dbReference>